<feature type="region of interest" description="Disordered" evidence="1">
    <location>
        <begin position="72"/>
        <end position="99"/>
    </location>
</feature>
<evidence type="ECO:0000256" key="1">
    <source>
        <dbReference type="SAM" id="MobiDB-lite"/>
    </source>
</evidence>
<keyword evidence="3" id="KW-1185">Reference proteome</keyword>
<feature type="compositionally biased region" description="Basic and acidic residues" evidence="1">
    <location>
        <begin position="73"/>
        <end position="93"/>
    </location>
</feature>
<proteinExistence type="predicted"/>
<evidence type="ECO:0000313" key="2">
    <source>
        <dbReference type="EMBL" id="GBN07741.1"/>
    </source>
</evidence>
<reference evidence="2 3" key="1">
    <citation type="journal article" date="2019" name="Sci. Rep.">
        <title>Orb-weaving spider Araneus ventricosus genome elucidates the spidroin gene catalogue.</title>
        <authorList>
            <person name="Kono N."/>
            <person name="Nakamura H."/>
            <person name="Ohtoshi R."/>
            <person name="Moran D.A.P."/>
            <person name="Shinohara A."/>
            <person name="Yoshida Y."/>
            <person name="Fujiwara M."/>
            <person name="Mori M."/>
            <person name="Tomita M."/>
            <person name="Arakawa K."/>
        </authorList>
    </citation>
    <scope>NUCLEOTIDE SEQUENCE [LARGE SCALE GENOMIC DNA]</scope>
</reference>
<organism evidence="2 3">
    <name type="scientific">Araneus ventricosus</name>
    <name type="common">Orbweaver spider</name>
    <name type="synonym">Epeira ventricosa</name>
    <dbReference type="NCBI Taxonomy" id="182803"/>
    <lineage>
        <taxon>Eukaryota</taxon>
        <taxon>Metazoa</taxon>
        <taxon>Ecdysozoa</taxon>
        <taxon>Arthropoda</taxon>
        <taxon>Chelicerata</taxon>
        <taxon>Arachnida</taxon>
        <taxon>Araneae</taxon>
        <taxon>Araneomorphae</taxon>
        <taxon>Entelegynae</taxon>
        <taxon>Araneoidea</taxon>
        <taxon>Araneidae</taxon>
        <taxon>Araneus</taxon>
    </lineage>
</organism>
<name>A0A4Y2KZD0_ARAVE</name>
<sequence>MDKKRNRFYCNPFKKQGHWITKDLRNLTLWMTTLKYGIKDGMKICTSCCLEFCKQKHSSSSENGINMNYLEFNKNKKENPQPGCSKDDPEFMDMKSSYH</sequence>
<gene>
    <name evidence="2" type="ORF">AVEN_57872_1</name>
</gene>
<evidence type="ECO:0000313" key="3">
    <source>
        <dbReference type="Proteomes" id="UP000499080"/>
    </source>
</evidence>
<protein>
    <submittedName>
        <fullName evidence="2">Uncharacterized protein</fullName>
    </submittedName>
</protein>
<accession>A0A4Y2KZD0</accession>
<dbReference type="Proteomes" id="UP000499080">
    <property type="component" value="Unassembled WGS sequence"/>
</dbReference>
<comment type="caution">
    <text evidence="2">The sequence shown here is derived from an EMBL/GenBank/DDBJ whole genome shotgun (WGS) entry which is preliminary data.</text>
</comment>
<dbReference type="EMBL" id="BGPR01005185">
    <property type="protein sequence ID" value="GBN07741.1"/>
    <property type="molecule type" value="Genomic_DNA"/>
</dbReference>
<dbReference type="AlphaFoldDB" id="A0A4Y2KZD0"/>